<proteinExistence type="predicted"/>
<organism evidence="1">
    <name type="scientific">marine metagenome</name>
    <dbReference type="NCBI Taxonomy" id="408172"/>
    <lineage>
        <taxon>unclassified sequences</taxon>
        <taxon>metagenomes</taxon>
        <taxon>ecological metagenomes</taxon>
    </lineage>
</organism>
<protein>
    <submittedName>
        <fullName evidence="1">Uncharacterized protein</fullName>
    </submittedName>
</protein>
<sequence>MKINGIVLSSIIITNILTAVPNDIEKESRWIGSGEVLMEMLQHPDANINMFGNVYIRGVASGLSYNSFIVNWMAEASPEFQNRVKRGLLLKLPDPVNWSEVTNVVYQFLLNNPETLELPSVLLIENALHEVYGGIQNEDE</sequence>
<gene>
    <name evidence="1" type="ORF">METZ01_LOCUS207176</name>
</gene>
<name>A0A382EVJ7_9ZZZZ</name>
<accession>A0A382EVJ7</accession>
<dbReference type="EMBL" id="UINC01046380">
    <property type="protein sequence ID" value="SVB54322.1"/>
    <property type="molecule type" value="Genomic_DNA"/>
</dbReference>
<evidence type="ECO:0000313" key="1">
    <source>
        <dbReference type="EMBL" id="SVB54322.1"/>
    </source>
</evidence>
<reference evidence="1" key="1">
    <citation type="submission" date="2018-05" db="EMBL/GenBank/DDBJ databases">
        <authorList>
            <person name="Lanie J.A."/>
            <person name="Ng W.-L."/>
            <person name="Kazmierczak K.M."/>
            <person name="Andrzejewski T.M."/>
            <person name="Davidsen T.M."/>
            <person name="Wayne K.J."/>
            <person name="Tettelin H."/>
            <person name="Glass J.I."/>
            <person name="Rusch D."/>
            <person name="Podicherti R."/>
            <person name="Tsui H.-C.T."/>
            <person name="Winkler M.E."/>
        </authorList>
    </citation>
    <scope>NUCLEOTIDE SEQUENCE</scope>
</reference>
<dbReference type="AlphaFoldDB" id="A0A382EVJ7"/>